<dbReference type="EnsemblMetazoa" id="Aqu2.1.38303_001">
    <property type="protein sequence ID" value="Aqu2.1.38303_001"/>
    <property type="gene ID" value="Aqu2.1.38303"/>
</dbReference>
<protein>
    <submittedName>
        <fullName evidence="1">Uncharacterized protein</fullName>
    </submittedName>
</protein>
<organism evidence="1">
    <name type="scientific">Amphimedon queenslandica</name>
    <name type="common">Sponge</name>
    <dbReference type="NCBI Taxonomy" id="400682"/>
    <lineage>
        <taxon>Eukaryota</taxon>
        <taxon>Metazoa</taxon>
        <taxon>Porifera</taxon>
        <taxon>Demospongiae</taxon>
        <taxon>Heteroscleromorpha</taxon>
        <taxon>Haplosclerida</taxon>
        <taxon>Niphatidae</taxon>
        <taxon>Amphimedon</taxon>
    </lineage>
</organism>
<dbReference type="InParanoid" id="A0A1X7VE86"/>
<reference evidence="1" key="1">
    <citation type="submission" date="2017-05" db="UniProtKB">
        <authorList>
            <consortium name="EnsemblMetazoa"/>
        </authorList>
    </citation>
    <scope>IDENTIFICATION</scope>
</reference>
<accession>A0A1X7VE86</accession>
<proteinExistence type="predicted"/>
<sequence>MQLYAEKQTTRSLALENCVWLLPQPKIDHEKFNNLLLLRCI</sequence>
<evidence type="ECO:0000313" key="1">
    <source>
        <dbReference type="EnsemblMetazoa" id="Aqu2.1.38303_001"/>
    </source>
</evidence>
<dbReference type="AlphaFoldDB" id="A0A1X7VE86"/>
<name>A0A1X7VE86_AMPQE</name>